<dbReference type="PANTHER" id="PTHR47245:SF2">
    <property type="entry name" value="PEPTIDYL-PROLYL CIS-TRANS ISOMERASE HP_0175-RELATED"/>
    <property type="match status" value="1"/>
</dbReference>
<comment type="similarity">
    <text evidence="2">Belongs to the PpiC/parvulin rotamase family.</text>
</comment>
<evidence type="ECO:0000313" key="12">
    <source>
        <dbReference type="Proteomes" id="UP000220836"/>
    </source>
</evidence>
<proteinExistence type="inferred from homology"/>
<reference evidence="11 12" key="1">
    <citation type="submission" date="2017-05" db="EMBL/GenBank/DDBJ databases">
        <authorList>
            <person name="Song R."/>
            <person name="Chenine A.L."/>
            <person name="Ruprecht R.M."/>
        </authorList>
    </citation>
    <scope>NUCLEOTIDE SEQUENCE [LARGE SCALE GENOMIC DNA]</scope>
    <source>
        <strain evidence="11 12">CECT 8663</strain>
    </source>
</reference>
<evidence type="ECO:0000256" key="3">
    <source>
        <dbReference type="ARBA" id="ARBA00013194"/>
    </source>
</evidence>
<dbReference type="RefSeq" id="WP_097805165.1">
    <property type="nucleotide sequence ID" value="NZ_FXYH01000009.1"/>
</dbReference>
<feature type="chain" id="PRO_5012398767" description="Parvulin-like PPIase" evidence="9">
    <location>
        <begin position="24"/>
        <end position="282"/>
    </location>
</feature>
<dbReference type="InterPro" id="IPR046357">
    <property type="entry name" value="PPIase_dom_sf"/>
</dbReference>
<evidence type="ECO:0000256" key="2">
    <source>
        <dbReference type="ARBA" id="ARBA00007656"/>
    </source>
</evidence>
<dbReference type="AlphaFoldDB" id="A0A238KLB0"/>
<dbReference type="Gene3D" id="3.10.50.40">
    <property type="match status" value="1"/>
</dbReference>
<evidence type="ECO:0000256" key="1">
    <source>
        <dbReference type="ARBA" id="ARBA00000971"/>
    </source>
</evidence>
<dbReference type="PROSITE" id="PS50198">
    <property type="entry name" value="PPIC_PPIASE_2"/>
    <property type="match status" value="1"/>
</dbReference>
<keyword evidence="5 8" id="KW-0697">Rotamase</keyword>
<evidence type="ECO:0000259" key="10">
    <source>
        <dbReference type="PROSITE" id="PS50198"/>
    </source>
</evidence>
<sequence>MSKTLGFLGAAALAITFALPAQSEELTVDSVMASVNGTDITLGHMLMVRALLPDQYQQLPDDVLWDGILDQLVQQEVLAKGDLANETARVRLALENERRTQMASVALAAMADQAVTEDAVQAAYKAEYMQGEAGLEFNASHILVETEEEAQAIVGELSTGVDFAELAQTKSTGPSGPNGGSLGWFSKGMMVAPFQDAVDTLEAGGIAGPVKTQFGWHVIKLNETRIQEAPALETVREAIETQVRQTVVTKQIEEMVGTADVTRTKPADVDTSILSKLDMLED</sequence>
<evidence type="ECO:0000256" key="6">
    <source>
        <dbReference type="ARBA" id="ARBA00030642"/>
    </source>
</evidence>
<dbReference type="EC" id="5.2.1.8" evidence="3"/>
<feature type="domain" description="PpiC" evidence="10">
    <location>
        <begin position="134"/>
        <end position="223"/>
    </location>
</feature>
<evidence type="ECO:0000313" key="11">
    <source>
        <dbReference type="EMBL" id="SMX43490.1"/>
    </source>
</evidence>
<evidence type="ECO:0000256" key="8">
    <source>
        <dbReference type="PROSITE-ProRule" id="PRU00278"/>
    </source>
</evidence>
<dbReference type="Pfam" id="PF13616">
    <property type="entry name" value="Rotamase_3"/>
    <property type="match status" value="1"/>
</dbReference>
<dbReference type="PROSITE" id="PS01096">
    <property type="entry name" value="PPIC_PPIASE_1"/>
    <property type="match status" value="1"/>
</dbReference>
<gene>
    <name evidence="11" type="ORF">PEV8663_02685</name>
</gene>
<dbReference type="PANTHER" id="PTHR47245">
    <property type="entry name" value="PEPTIDYLPROLYL ISOMERASE"/>
    <property type="match status" value="1"/>
</dbReference>
<dbReference type="Proteomes" id="UP000220836">
    <property type="component" value="Unassembled WGS sequence"/>
</dbReference>
<accession>A0A238KLB0</accession>
<comment type="catalytic activity">
    <reaction evidence="1">
        <text>[protein]-peptidylproline (omega=180) = [protein]-peptidylproline (omega=0)</text>
        <dbReference type="Rhea" id="RHEA:16237"/>
        <dbReference type="Rhea" id="RHEA-COMP:10747"/>
        <dbReference type="Rhea" id="RHEA-COMP:10748"/>
        <dbReference type="ChEBI" id="CHEBI:83833"/>
        <dbReference type="ChEBI" id="CHEBI:83834"/>
        <dbReference type="EC" id="5.2.1.8"/>
    </reaction>
</comment>
<keyword evidence="12" id="KW-1185">Reference proteome</keyword>
<feature type="signal peptide" evidence="9">
    <location>
        <begin position="1"/>
        <end position="23"/>
    </location>
</feature>
<evidence type="ECO:0000256" key="9">
    <source>
        <dbReference type="SAM" id="SignalP"/>
    </source>
</evidence>
<dbReference type="InterPro" id="IPR027304">
    <property type="entry name" value="Trigger_fact/SurA_dom_sf"/>
</dbReference>
<dbReference type="SUPFAM" id="SSF54534">
    <property type="entry name" value="FKBP-like"/>
    <property type="match status" value="1"/>
</dbReference>
<dbReference type="GO" id="GO:0003755">
    <property type="term" value="F:peptidyl-prolyl cis-trans isomerase activity"/>
    <property type="evidence" value="ECO:0007669"/>
    <property type="project" value="UniProtKB-KW"/>
</dbReference>
<dbReference type="OrthoDB" id="14196at2"/>
<evidence type="ECO:0000256" key="4">
    <source>
        <dbReference type="ARBA" id="ARBA00018370"/>
    </source>
</evidence>
<dbReference type="SUPFAM" id="SSF109998">
    <property type="entry name" value="Triger factor/SurA peptide-binding domain-like"/>
    <property type="match status" value="1"/>
</dbReference>
<evidence type="ECO:0000256" key="5">
    <source>
        <dbReference type="ARBA" id="ARBA00023110"/>
    </source>
</evidence>
<dbReference type="EMBL" id="FXYH01000009">
    <property type="protein sequence ID" value="SMX43490.1"/>
    <property type="molecule type" value="Genomic_DNA"/>
</dbReference>
<protein>
    <recommendedName>
        <fullName evidence="4">Parvulin-like PPIase</fullName>
        <ecNumber evidence="3">5.2.1.8</ecNumber>
    </recommendedName>
    <alternativeName>
        <fullName evidence="6">Peptidyl-prolyl cis-trans isomerase plp</fullName>
    </alternativeName>
    <alternativeName>
        <fullName evidence="7">Rotamase plp</fullName>
    </alternativeName>
</protein>
<dbReference type="InterPro" id="IPR000297">
    <property type="entry name" value="PPIase_PpiC"/>
</dbReference>
<keyword evidence="9" id="KW-0732">Signal</keyword>
<dbReference type="InterPro" id="IPR023058">
    <property type="entry name" value="PPIase_PpiC_CS"/>
</dbReference>
<dbReference type="InterPro" id="IPR050245">
    <property type="entry name" value="PrsA_foldase"/>
</dbReference>
<name>A0A238KLB0_9RHOB</name>
<evidence type="ECO:0000256" key="7">
    <source>
        <dbReference type="ARBA" id="ARBA00031484"/>
    </source>
</evidence>
<organism evidence="11 12">
    <name type="scientific">Pelagimonas varians</name>
    <dbReference type="NCBI Taxonomy" id="696760"/>
    <lineage>
        <taxon>Bacteria</taxon>
        <taxon>Pseudomonadati</taxon>
        <taxon>Pseudomonadota</taxon>
        <taxon>Alphaproteobacteria</taxon>
        <taxon>Rhodobacterales</taxon>
        <taxon>Roseobacteraceae</taxon>
        <taxon>Pelagimonas</taxon>
    </lineage>
</organism>
<keyword evidence="8 11" id="KW-0413">Isomerase</keyword>